<dbReference type="InterPro" id="IPR003779">
    <property type="entry name" value="CMD-like"/>
</dbReference>
<dbReference type="InterPro" id="IPR029032">
    <property type="entry name" value="AhpD-like"/>
</dbReference>
<accession>A0ABW5NBR4</accession>
<protein>
    <submittedName>
        <fullName evidence="2">Carboxymuconolactone decarboxylase family protein</fullName>
    </submittedName>
</protein>
<evidence type="ECO:0000313" key="2">
    <source>
        <dbReference type="EMBL" id="MFD2592551.1"/>
    </source>
</evidence>
<feature type="domain" description="Carboxymuconolactone decarboxylase-like" evidence="1">
    <location>
        <begin position="25"/>
        <end position="98"/>
    </location>
</feature>
<dbReference type="Pfam" id="PF02627">
    <property type="entry name" value="CMD"/>
    <property type="match status" value="1"/>
</dbReference>
<evidence type="ECO:0000313" key="3">
    <source>
        <dbReference type="Proteomes" id="UP001597459"/>
    </source>
</evidence>
<keyword evidence="3" id="KW-1185">Reference proteome</keyword>
<sequence length="155" mass="17579">MSEISFKNIRFDPDITPFHALAKEMAKAVGYTANITVEKKLAQLLRLRVAQKNECAYCSILHAKTARSIGISEEKTDQISSWWNSELFTEKEKTALRYCDVLTKGTAVDFQKYHDALTGYFSEVEIAEIAAIVINMNLWTRLKLAQGAVPYRKAQ</sequence>
<dbReference type="Proteomes" id="UP001597459">
    <property type="component" value="Unassembled WGS sequence"/>
</dbReference>
<gene>
    <name evidence="2" type="ORF">ACFSTE_17070</name>
</gene>
<dbReference type="PANTHER" id="PTHR34846:SF10">
    <property type="entry name" value="CYTOPLASMIC PROTEIN"/>
    <property type="match status" value="1"/>
</dbReference>
<dbReference type="InterPro" id="IPR004675">
    <property type="entry name" value="AhpD_core"/>
</dbReference>
<comment type="caution">
    <text evidence="2">The sequence shown here is derived from an EMBL/GenBank/DDBJ whole genome shotgun (WGS) entry which is preliminary data.</text>
</comment>
<proteinExistence type="predicted"/>
<evidence type="ECO:0000259" key="1">
    <source>
        <dbReference type="Pfam" id="PF02627"/>
    </source>
</evidence>
<dbReference type="SUPFAM" id="SSF69118">
    <property type="entry name" value="AhpD-like"/>
    <property type="match status" value="1"/>
</dbReference>
<reference evidence="3" key="1">
    <citation type="journal article" date="2019" name="Int. J. Syst. Evol. Microbiol.">
        <title>The Global Catalogue of Microorganisms (GCM) 10K type strain sequencing project: providing services to taxonomists for standard genome sequencing and annotation.</title>
        <authorList>
            <consortium name="The Broad Institute Genomics Platform"/>
            <consortium name="The Broad Institute Genome Sequencing Center for Infectious Disease"/>
            <person name="Wu L."/>
            <person name="Ma J."/>
        </authorList>
    </citation>
    <scope>NUCLEOTIDE SEQUENCE [LARGE SCALE GENOMIC DNA]</scope>
    <source>
        <strain evidence="3">KCTC 42423</strain>
    </source>
</reference>
<dbReference type="RefSeq" id="WP_176030452.1">
    <property type="nucleotide sequence ID" value="NZ_JBHSJV010000001.1"/>
</dbReference>
<dbReference type="EMBL" id="JBHULX010000039">
    <property type="protein sequence ID" value="MFD2592551.1"/>
    <property type="molecule type" value="Genomic_DNA"/>
</dbReference>
<name>A0ABW5NBR4_9FLAO</name>
<dbReference type="PANTHER" id="PTHR34846">
    <property type="entry name" value="4-CARBOXYMUCONOLACTONE DECARBOXYLASE FAMILY PROTEIN (AFU_ORTHOLOGUE AFUA_6G11590)"/>
    <property type="match status" value="1"/>
</dbReference>
<organism evidence="2 3">
    <name type="scientific">Aquimarina hainanensis</name>
    <dbReference type="NCBI Taxonomy" id="1578017"/>
    <lineage>
        <taxon>Bacteria</taxon>
        <taxon>Pseudomonadati</taxon>
        <taxon>Bacteroidota</taxon>
        <taxon>Flavobacteriia</taxon>
        <taxon>Flavobacteriales</taxon>
        <taxon>Flavobacteriaceae</taxon>
        <taxon>Aquimarina</taxon>
    </lineage>
</organism>
<dbReference type="Gene3D" id="1.20.1290.10">
    <property type="entry name" value="AhpD-like"/>
    <property type="match status" value="1"/>
</dbReference>
<dbReference type="NCBIfam" id="TIGR00778">
    <property type="entry name" value="ahpD_dom"/>
    <property type="match status" value="1"/>
</dbReference>